<dbReference type="Proteomes" id="UP001237780">
    <property type="component" value="Unassembled WGS sequence"/>
</dbReference>
<dbReference type="EMBL" id="JAUSZT010000003">
    <property type="protein sequence ID" value="MDQ0996914.1"/>
    <property type="molecule type" value="Genomic_DNA"/>
</dbReference>
<proteinExistence type="predicted"/>
<protein>
    <submittedName>
        <fullName evidence="1">Uncharacterized protein</fullName>
    </submittedName>
</protein>
<dbReference type="RefSeq" id="WP_307280259.1">
    <property type="nucleotide sequence ID" value="NZ_JAUSZT010000003.1"/>
</dbReference>
<organism evidence="1 2">
    <name type="scientific">Phyllobacterium ifriqiyense</name>
    <dbReference type="NCBI Taxonomy" id="314238"/>
    <lineage>
        <taxon>Bacteria</taxon>
        <taxon>Pseudomonadati</taxon>
        <taxon>Pseudomonadota</taxon>
        <taxon>Alphaproteobacteria</taxon>
        <taxon>Hyphomicrobiales</taxon>
        <taxon>Phyllobacteriaceae</taxon>
        <taxon>Phyllobacterium</taxon>
    </lineage>
</organism>
<keyword evidence="2" id="KW-1185">Reference proteome</keyword>
<gene>
    <name evidence="1" type="ORF">QFZ34_002096</name>
</gene>
<sequence>MNTQSQNDLLETGKTFIAAVEQLLDWMNGNDLVSDHADQCPEDYKMLCDALPAFRSAIETASTGGAA</sequence>
<evidence type="ECO:0000313" key="1">
    <source>
        <dbReference type="EMBL" id="MDQ0996914.1"/>
    </source>
</evidence>
<comment type="caution">
    <text evidence="1">The sequence shown here is derived from an EMBL/GenBank/DDBJ whole genome shotgun (WGS) entry which is preliminary data.</text>
</comment>
<reference evidence="1 2" key="1">
    <citation type="submission" date="2023-07" db="EMBL/GenBank/DDBJ databases">
        <title>Comparative genomics of wheat-associated soil bacteria to identify genetic determinants of phenazine resistance.</title>
        <authorList>
            <person name="Mouncey N."/>
        </authorList>
    </citation>
    <scope>NUCLEOTIDE SEQUENCE [LARGE SCALE GENOMIC DNA]</scope>
    <source>
        <strain evidence="1 2">W4I11</strain>
    </source>
</reference>
<evidence type="ECO:0000313" key="2">
    <source>
        <dbReference type="Proteomes" id="UP001237780"/>
    </source>
</evidence>
<accession>A0ABU0S834</accession>
<name>A0ABU0S834_9HYPH</name>